<feature type="region of interest" description="Disordered" evidence="1">
    <location>
        <begin position="1"/>
        <end position="23"/>
    </location>
</feature>
<proteinExistence type="predicted"/>
<dbReference type="Gene3D" id="1.10.10.60">
    <property type="entry name" value="Homeodomain-like"/>
    <property type="match status" value="1"/>
</dbReference>
<dbReference type="RefSeq" id="XP_031406602.1">
    <property type="nucleotide sequence ID" value="XM_031550742.1"/>
</dbReference>
<evidence type="ECO:0000313" key="4">
    <source>
        <dbReference type="RefSeq" id="XP_031406602.1"/>
    </source>
</evidence>
<protein>
    <submittedName>
        <fullName evidence="4">Atrophin-1-like isoform X1</fullName>
    </submittedName>
</protein>
<accession>A0A6P8E9F1</accession>
<dbReference type="CDD" id="cd00167">
    <property type="entry name" value="SANT"/>
    <property type="match status" value="1"/>
</dbReference>
<dbReference type="Proteomes" id="UP000515151">
    <property type="component" value="Chromosome 7"/>
</dbReference>
<keyword evidence="3" id="KW-1185">Reference proteome</keyword>
<dbReference type="InterPro" id="IPR009057">
    <property type="entry name" value="Homeodomain-like_sf"/>
</dbReference>
<reference evidence="3" key="1">
    <citation type="journal article" date="2020" name="Plant Biotechnol. J.">
        <title>The pomegranate (Punica granatum L.) draft genome dissects genetic divergence between soft- and hard-seeded cultivars.</title>
        <authorList>
            <person name="Luo X."/>
            <person name="Li H."/>
            <person name="Wu Z."/>
            <person name="Yao W."/>
            <person name="Zhao P."/>
            <person name="Cao D."/>
            <person name="Yu H."/>
            <person name="Li K."/>
            <person name="Poudel K."/>
            <person name="Zhao D."/>
            <person name="Zhang F."/>
            <person name="Xia X."/>
            <person name="Chen L."/>
            <person name="Wang Q."/>
            <person name="Jing D."/>
            <person name="Cao S."/>
        </authorList>
    </citation>
    <scope>NUCLEOTIDE SEQUENCE [LARGE SCALE GENOMIC DNA]</scope>
    <source>
        <strain evidence="3">cv. Tunisia</strain>
    </source>
</reference>
<organism evidence="3 4">
    <name type="scientific">Punica granatum</name>
    <name type="common">Pomegranate</name>
    <dbReference type="NCBI Taxonomy" id="22663"/>
    <lineage>
        <taxon>Eukaryota</taxon>
        <taxon>Viridiplantae</taxon>
        <taxon>Streptophyta</taxon>
        <taxon>Embryophyta</taxon>
        <taxon>Tracheophyta</taxon>
        <taxon>Spermatophyta</taxon>
        <taxon>Magnoliopsida</taxon>
        <taxon>eudicotyledons</taxon>
        <taxon>Gunneridae</taxon>
        <taxon>Pentapetalae</taxon>
        <taxon>rosids</taxon>
        <taxon>malvids</taxon>
        <taxon>Myrtales</taxon>
        <taxon>Lythraceae</taxon>
        <taxon>Punica</taxon>
    </lineage>
</organism>
<gene>
    <name evidence="4" type="primary">LOC116215146</name>
</gene>
<evidence type="ECO:0000256" key="1">
    <source>
        <dbReference type="SAM" id="MobiDB-lite"/>
    </source>
</evidence>
<dbReference type="GeneID" id="116215146"/>
<feature type="domain" description="Myb-like" evidence="2">
    <location>
        <begin position="253"/>
        <end position="296"/>
    </location>
</feature>
<dbReference type="OrthoDB" id="19768at2759"/>
<dbReference type="InterPro" id="IPR001005">
    <property type="entry name" value="SANT/Myb"/>
</dbReference>
<evidence type="ECO:0000313" key="3">
    <source>
        <dbReference type="Proteomes" id="UP000515151"/>
    </source>
</evidence>
<sequence>MAGDQSSPWAQRGAAFPHPAPQLLPHCHSAKPFHSSPLISGDGPAFLPPWAAAPDPSFPGDLPLELPTEPLYDLQKITGGGQGFYPRGLGDFHPPELGVIPSSSSSAPYNGHMAISSFGPSAALPPDAPFGGGTLPSEPAAGRFGNPLLSSSAGGAADFSLSGFQEFPRYSSAVPFGSTPAISSNGPTAPPPAPSGFCPTSGQELPYYSAGERLINNPPAISGNGPTGPATAAVGASQAEPSEMKNIDLSLIWTPEEQRQLIELCKMYGHIECPVSRLAKIARPFPGKTMRDVALRIRWMEESKDKGCKFVQITPRHEGNSKIQRSFTLELSTWRPILIVGLDDVPISKPSLKYGIHPMRSTRLSFLAPDSLDKTVLFLFPCII</sequence>
<dbReference type="AlphaFoldDB" id="A0A6P8E9F1"/>
<dbReference type="SUPFAM" id="SSF46689">
    <property type="entry name" value="Homeodomain-like"/>
    <property type="match status" value="1"/>
</dbReference>
<reference evidence="4" key="2">
    <citation type="submission" date="2025-08" db="UniProtKB">
        <authorList>
            <consortium name="RefSeq"/>
        </authorList>
    </citation>
    <scope>IDENTIFICATION</scope>
    <source>
        <tissue evidence="4">Leaf</tissue>
    </source>
</reference>
<evidence type="ECO:0000259" key="2">
    <source>
        <dbReference type="Pfam" id="PF00249"/>
    </source>
</evidence>
<dbReference type="Pfam" id="PF00249">
    <property type="entry name" value="Myb_DNA-binding"/>
    <property type="match status" value="1"/>
</dbReference>
<name>A0A6P8E9F1_PUNGR</name>